<dbReference type="InterPro" id="IPR036249">
    <property type="entry name" value="Thioredoxin-like_sf"/>
</dbReference>
<dbReference type="RefSeq" id="WP_189417188.1">
    <property type="nucleotide sequence ID" value="NZ_BMYZ01000001.1"/>
</dbReference>
<dbReference type="InterPro" id="IPR004799">
    <property type="entry name" value="Periplasmic_diS_OxRdtase_DsbE"/>
</dbReference>
<dbReference type="Proteomes" id="UP000619761">
    <property type="component" value="Unassembled WGS sequence"/>
</dbReference>
<dbReference type="PROSITE" id="PS51352">
    <property type="entry name" value="THIOREDOXIN_2"/>
    <property type="match status" value="1"/>
</dbReference>
<evidence type="ECO:0000256" key="4">
    <source>
        <dbReference type="ARBA" id="ARBA00023157"/>
    </source>
</evidence>
<keyword evidence="3" id="KW-0201">Cytochrome c-type biogenesis</keyword>
<accession>A0ABQ3B2G0</accession>
<dbReference type="PANTHER" id="PTHR42852">
    <property type="entry name" value="THIOL:DISULFIDE INTERCHANGE PROTEIN DSBE"/>
    <property type="match status" value="1"/>
</dbReference>
<dbReference type="Gene3D" id="3.40.30.10">
    <property type="entry name" value="Glutaredoxin"/>
    <property type="match status" value="1"/>
</dbReference>
<evidence type="ECO:0000313" key="8">
    <source>
        <dbReference type="Proteomes" id="UP000619761"/>
    </source>
</evidence>
<reference evidence="8" key="1">
    <citation type="journal article" date="2019" name="Int. J. Syst. Evol. Microbiol.">
        <title>The Global Catalogue of Microorganisms (GCM) 10K type strain sequencing project: providing services to taxonomists for standard genome sequencing and annotation.</title>
        <authorList>
            <consortium name="The Broad Institute Genomics Platform"/>
            <consortium name="The Broad Institute Genome Sequencing Center for Infectious Disease"/>
            <person name="Wu L."/>
            <person name="Ma J."/>
        </authorList>
    </citation>
    <scope>NUCLEOTIDE SEQUENCE [LARGE SCALE GENOMIC DNA]</scope>
    <source>
        <strain evidence="8">KCTC 32239</strain>
    </source>
</reference>
<dbReference type="CDD" id="cd03010">
    <property type="entry name" value="TlpA_like_DsbE"/>
    <property type="match status" value="1"/>
</dbReference>
<evidence type="ECO:0000256" key="3">
    <source>
        <dbReference type="ARBA" id="ARBA00022748"/>
    </source>
</evidence>
<sequence>MNKQRALLFIPLIIFAVLAAFFWRGLSLNPNDMPSALLNKPVPKFSLPRLVNQEEFRNEKILQGKVTLLNVWSTTCVTCREEHAFLNELNKQGMHIVGVDHKDDTADAKRWIAELGNPYDDIVVDEEGLLGLDLGVFGLPETYVIDKQGVIRYKHIGDVNQKVWTETILPIVKALENK</sequence>
<dbReference type="PROSITE" id="PS00194">
    <property type="entry name" value="THIOREDOXIN_1"/>
    <property type="match status" value="1"/>
</dbReference>
<comment type="caution">
    <text evidence="7">The sequence shown here is derived from an EMBL/GenBank/DDBJ whole genome shotgun (WGS) entry which is preliminary data.</text>
</comment>
<name>A0ABQ3B2G0_9GAMM</name>
<keyword evidence="5" id="KW-0676">Redox-active center</keyword>
<gene>
    <name evidence="7" type="primary">dsbE</name>
    <name evidence="7" type="ORF">GCM10011613_14960</name>
</gene>
<comment type="similarity">
    <text evidence="2">Belongs to the thioredoxin family. DsbE subfamily.</text>
</comment>
<dbReference type="NCBIfam" id="TIGR00385">
    <property type="entry name" value="dsbE"/>
    <property type="match status" value="1"/>
</dbReference>
<keyword evidence="4" id="KW-1015">Disulfide bond</keyword>
<dbReference type="InterPro" id="IPR013740">
    <property type="entry name" value="Redoxin"/>
</dbReference>
<proteinExistence type="inferred from homology"/>
<dbReference type="InterPro" id="IPR013766">
    <property type="entry name" value="Thioredoxin_domain"/>
</dbReference>
<dbReference type="EMBL" id="BMYZ01000001">
    <property type="protein sequence ID" value="GGY71290.1"/>
    <property type="molecule type" value="Genomic_DNA"/>
</dbReference>
<dbReference type="PANTHER" id="PTHR42852:SF6">
    <property type="entry name" value="THIOL:DISULFIDE INTERCHANGE PROTEIN DSBE"/>
    <property type="match status" value="1"/>
</dbReference>
<dbReference type="SUPFAM" id="SSF52833">
    <property type="entry name" value="Thioredoxin-like"/>
    <property type="match status" value="1"/>
</dbReference>
<dbReference type="InterPro" id="IPR017937">
    <property type="entry name" value="Thioredoxin_CS"/>
</dbReference>
<dbReference type="InterPro" id="IPR050553">
    <property type="entry name" value="Thioredoxin_ResA/DsbE_sf"/>
</dbReference>
<keyword evidence="8" id="KW-1185">Reference proteome</keyword>
<organism evidence="7 8">
    <name type="scientific">Cellvibrio zantedeschiae</name>
    <dbReference type="NCBI Taxonomy" id="1237077"/>
    <lineage>
        <taxon>Bacteria</taxon>
        <taxon>Pseudomonadati</taxon>
        <taxon>Pseudomonadota</taxon>
        <taxon>Gammaproteobacteria</taxon>
        <taxon>Cellvibrionales</taxon>
        <taxon>Cellvibrionaceae</taxon>
        <taxon>Cellvibrio</taxon>
    </lineage>
</organism>
<comment type="subcellular location">
    <subcellularLocation>
        <location evidence="1">Cell inner membrane</location>
        <topology evidence="1">Single-pass membrane protein</topology>
        <orientation evidence="1">Periplasmic side</orientation>
    </subcellularLocation>
</comment>
<protein>
    <submittedName>
        <fullName evidence="7">Thiol:disulfide interchange protein DsbE</fullName>
    </submittedName>
</protein>
<evidence type="ECO:0000256" key="1">
    <source>
        <dbReference type="ARBA" id="ARBA00004383"/>
    </source>
</evidence>
<evidence type="ECO:0000313" key="7">
    <source>
        <dbReference type="EMBL" id="GGY71290.1"/>
    </source>
</evidence>
<dbReference type="Pfam" id="PF08534">
    <property type="entry name" value="Redoxin"/>
    <property type="match status" value="1"/>
</dbReference>
<feature type="domain" description="Thioredoxin" evidence="6">
    <location>
        <begin position="36"/>
        <end position="177"/>
    </location>
</feature>
<evidence type="ECO:0000259" key="6">
    <source>
        <dbReference type="PROSITE" id="PS51352"/>
    </source>
</evidence>
<evidence type="ECO:0000256" key="2">
    <source>
        <dbReference type="ARBA" id="ARBA00007758"/>
    </source>
</evidence>
<evidence type="ECO:0000256" key="5">
    <source>
        <dbReference type="ARBA" id="ARBA00023284"/>
    </source>
</evidence>